<feature type="compositionally biased region" description="Basic and acidic residues" evidence="1">
    <location>
        <begin position="31"/>
        <end position="42"/>
    </location>
</feature>
<reference evidence="2 3" key="1">
    <citation type="submission" date="2022-12" db="EMBL/GenBank/DDBJ databases">
        <title>Chromosome-level genome of Tegillarca granosa.</title>
        <authorList>
            <person name="Kim J."/>
        </authorList>
    </citation>
    <scope>NUCLEOTIDE SEQUENCE [LARGE SCALE GENOMIC DNA]</scope>
    <source>
        <strain evidence="2">Teg-2019</strain>
        <tissue evidence="2">Adductor muscle</tissue>
    </source>
</reference>
<accession>A0ABQ9F9C9</accession>
<dbReference type="Proteomes" id="UP001217089">
    <property type="component" value="Unassembled WGS sequence"/>
</dbReference>
<gene>
    <name evidence="2" type="ORF">KUTeg_008501</name>
</gene>
<organism evidence="2 3">
    <name type="scientific">Tegillarca granosa</name>
    <name type="common">Malaysian cockle</name>
    <name type="synonym">Anadara granosa</name>
    <dbReference type="NCBI Taxonomy" id="220873"/>
    <lineage>
        <taxon>Eukaryota</taxon>
        <taxon>Metazoa</taxon>
        <taxon>Spiralia</taxon>
        <taxon>Lophotrochozoa</taxon>
        <taxon>Mollusca</taxon>
        <taxon>Bivalvia</taxon>
        <taxon>Autobranchia</taxon>
        <taxon>Pteriomorphia</taxon>
        <taxon>Arcoida</taxon>
        <taxon>Arcoidea</taxon>
        <taxon>Arcidae</taxon>
        <taxon>Tegillarca</taxon>
    </lineage>
</organism>
<comment type="caution">
    <text evidence="2">The sequence shown here is derived from an EMBL/GenBank/DDBJ whole genome shotgun (WGS) entry which is preliminary data.</text>
</comment>
<feature type="region of interest" description="Disordered" evidence="1">
    <location>
        <begin position="31"/>
        <end position="71"/>
    </location>
</feature>
<protein>
    <submittedName>
        <fullName evidence="2">Uncharacterized protein</fullName>
    </submittedName>
</protein>
<name>A0ABQ9F9C9_TEGGR</name>
<proteinExistence type="predicted"/>
<sequence length="142" mass="16322">MCMESLHAREPGRHKSFRLRLPSIRREFQSRTRIIDTSKDPENPPIPEESVPLSHLPIPDMQLPPNSPPLRQKAWDGLLPDVATESEKGSSLSYMRRASSLEELDSTQREMYQESTDKEYTGYSTYVTNIFIGPDDDQSDRL</sequence>
<evidence type="ECO:0000313" key="3">
    <source>
        <dbReference type="Proteomes" id="UP001217089"/>
    </source>
</evidence>
<evidence type="ECO:0000313" key="2">
    <source>
        <dbReference type="EMBL" id="KAJ8313940.1"/>
    </source>
</evidence>
<evidence type="ECO:0000256" key="1">
    <source>
        <dbReference type="SAM" id="MobiDB-lite"/>
    </source>
</evidence>
<dbReference type="EMBL" id="JARBDR010000342">
    <property type="protein sequence ID" value="KAJ8313940.1"/>
    <property type="molecule type" value="Genomic_DNA"/>
</dbReference>
<keyword evidence="3" id="KW-1185">Reference proteome</keyword>